<accession>A0ABW6TNX5</accession>
<proteinExistence type="predicted"/>
<gene>
    <name evidence="1" type="ORF">ACFYY5_26290</name>
</gene>
<evidence type="ECO:0000313" key="1">
    <source>
        <dbReference type="EMBL" id="MFF4026363.1"/>
    </source>
</evidence>
<reference evidence="1 2" key="1">
    <citation type="submission" date="2024-10" db="EMBL/GenBank/DDBJ databases">
        <title>The Natural Products Discovery Center: Release of the First 8490 Sequenced Strains for Exploring Actinobacteria Biosynthetic Diversity.</title>
        <authorList>
            <person name="Kalkreuter E."/>
            <person name="Kautsar S.A."/>
            <person name="Yang D."/>
            <person name="Bader C.D."/>
            <person name="Teijaro C.N."/>
            <person name="Fluegel L."/>
            <person name="Davis C.M."/>
            <person name="Simpson J.R."/>
            <person name="Lauterbach L."/>
            <person name="Steele A.D."/>
            <person name="Gui C."/>
            <person name="Meng S."/>
            <person name="Li G."/>
            <person name="Viehrig K."/>
            <person name="Ye F."/>
            <person name="Su P."/>
            <person name="Kiefer A.F."/>
            <person name="Nichols A."/>
            <person name="Cepeda A.J."/>
            <person name="Yan W."/>
            <person name="Fan B."/>
            <person name="Jiang Y."/>
            <person name="Adhikari A."/>
            <person name="Zheng C.-J."/>
            <person name="Schuster L."/>
            <person name="Cowan T.M."/>
            <person name="Smanski M.J."/>
            <person name="Chevrette M.G."/>
            <person name="De Carvalho L.P.S."/>
            <person name="Shen B."/>
        </authorList>
    </citation>
    <scope>NUCLEOTIDE SEQUENCE [LARGE SCALE GENOMIC DNA]</scope>
    <source>
        <strain evidence="1 2">NPDC001867</strain>
    </source>
</reference>
<dbReference type="Proteomes" id="UP001602089">
    <property type="component" value="Unassembled WGS sequence"/>
</dbReference>
<organism evidence="1 2">
    <name type="scientific">Nocardia elegans</name>
    <dbReference type="NCBI Taxonomy" id="300029"/>
    <lineage>
        <taxon>Bacteria</taxon>
        <taxon>Bacillati</taxon>
        <taxon>Actinomycetota</taxon>
        <taxon>Actinomycetes</taxon>
        <taxon>Mycobacteriales</taxon>
        <taxon>Nocardiaceae</taxon>
        <taxon>Nocardia</taxon>
    </lineage>
</organism>
<keyword evidence="2" id="KW-1185">Reference proteome</keyword>
<sequence>MDGVIDLLGGQTPAAHRHVVPVKDLANGPPLDTESVAQLVHRLPTPIPGNEIPNVIGPQSARPAGPGLRNGRPNGVAGVGQLPSQLLQRIYLRFRVRVSSPNVHVSCPVCPTMADSITTLRTHGQEPYRRGTR</sequence>
<protein>
    <submittedName>
        <fullName evidence="1">Uncharacterized protein</fullName>
    </submittedName>
</protein>
<name>A0ABW6TNX5_9NOCA</name>
<dbReference type="RefSeq" id="WP_387131581.1">
    <property type="nucleotide sequence ID" value="NZ_JBIATK010000010.1"/>
</dbReference>
<dbReference type="EMBL" id="JBIATK010000010">
    <property type="protein sequence ID" value="MFF4026363.1"/>
    <property type="molecule type" value="Genomic_DNA"/>
</dbReference>
<comment type="caution">
    <text evidence="1">The sequence shown here is derived from an EMBL/GenBank/DDBJ whole genome shotgun (WGS) entry which is preliminary data.</text>
</comment>
<evidence type="ECO:0000313" key="2">
    <source>
        <dbReference type="Proteomes" id="UP001602089"/>
    </source>
</evidence>